<organism evidence="1 2">
    <name type="scientific">Leucobacter chromiireducens subsp. solipictus</name>
    <dbReference type="NCBI Taxonomy" id="398235"/>
    <lineage>
        <taxon>Bacteria</taxon>
        <taxon>Bacillati</taxon>
        <taxon>Actinomycetota</taxon>
        <taxon>Actinomycetes</taxon>
        <taxon>Micrococcales</taxon>
        <taxon>Microbacteriaceae</taxon>
        <taxon>Leucobacter</taxon>
    </lineage>
</organism>
<dbReference type="EMBL" id="QYAC01000003">
    <property type="protein sequence ID" value="MBL3679206.1"/>
    <property type="molecule type" value="Genomic_DNA"/>
</dbReference>
<name>A0ABS1SFN2_9MICO</name>
<sequence>MALIVLAGPMVLAVPAVNEAFPERTAVECRVGNPENVRTFGRARFSREKLVPTDCGVFRVTHKRQAACTSDPGRDVQLVPGTRYDLVVRGPDIPILTSPHVVSAVISADQGPPPKSRFAELDALSDALLAELDPETRAELEAQTDERLAGVDALQEQFAPETLRAFDYVQPPFDPRCDASRRVMTTIGVQIMAPERAAELLVVPAGETPRAPLLPCAGPYCTLESTPQRR</sequence>
<protein>
    <recommendedName>
        <fullName evidence="3">DUF4369 domain-containing protein</fullName>
    </recommendedName>
</protein>
<comment type="caution">
    <text evidence="1">The sequence shown here is derived from an EMBL/GenBank/DDBJ whole genome shotgun (WGS) entry which is preliminary data.</text>
</comment>
<proteinExistence type="predicted"/>
<evidence type="ECO:0008006" key="3">
    <source>
        <dbReference type="Google" id="ProtNLM"/>
    </source>
</evidence>
<gene>
    <name evidence="1" type="ORF">D3230_07825</name>
</gene>
<reference evidence="1 2" key="1">
    <citation type="submission" date="2018-09" db="EMBL/GenBank/DDBJ databases">
        <title>Comparative genomics of Leucobacter spp.</title>
        <authorList>
            <person name="Reis A.C."/>
            <person name="Kolvenbach B.A."/>
            <person name="Corvini P.F.X."/>
            <person name="Nunes O.C."/>
        </authorList>
    </citation>
    <scope>NUCLEOTIDE SEQUENCE [LARGE SCALE GENOMIC DNA]</scope>
    <source>
        <strain evidence="1 2">TAN 31504</strain>
    </source>
</reference>
<keyword evidence="2" id="KW-1185">Reference proteome</keyword>
<accession>A0ABS1SFN2</accession>
<evidence type="ECO:0000313" key="1">
    <source>
        <dbReference type="EMBL" id="MBL3679206.1"/>
    </source>
</evidence>
<evidence type="ECO:0000313" key="2">
    <source>
        <dbReference type="Proteomes" id="UP001645859"/>
    </source>
</evidence>
<dbReference type="Proteomes" id="UP001645859">
    <property type="component" value="Unassembled WGS sequence"/>
</dbReference>